<dbReference type="InterPro" id="IPR034751">
    <property type="entry name" value="Yippee"/>
</dbReference>
<evidence type="ECO:0000313" key="4">
    <source>
        <dbReference type="Proteomes" id="UP000288805"/>
    </source>
</evidence>
<evidence type="ECO:0000256" key="1">
    <source>
        <dbReference type="SAM" id="MobiDB-lite"/>
    </source>
</evidence>
<comment type="caution">
    <text evidence="3">The sequence shown here is derived from an EMBL/GenBank/DDBJ whole genome shotgun (WGS) entry which is preliminary data.</text>
</comment>
<evidence type="ECO:0000259" key="2">
    <source>
        <dbReference type="PROSITE" id="PS51792"/>
    </source>
</evidence>
<protein>
    <recommendedName>
        <fullName evidence="2">Yippee domain-containing protein</fullName>
    </recommendedName>
</protein>
<dbReference type="AlphaFoldDB" id="A0A438HMV1"/>
<feature type="region of interest" description="Disordered" evidence="1">
    <location>
        <begin position="1"/>
        <end position="21"/>
    </location>
</feature>
<reference evidence="3 4" key="1">
    <citation type="journal article" date="2018" name="PLoS Genet.">
        <title>Population sequencing reveals clonal diversity and ancestral inbreeding in the grapevine cultivar Chardonnay.</title>
        <authorList>
            <person name="Roach M.J."/>
            <person name="Johnson D.L."/>
            <person name="Bohlmann J."/>
            <person name="van Vuuren H.J."/>
            <person name="Jones S.J."/>
            <person name="Pretorius I.S."/>
            <person name="Schmidt S.A."/>
            <person name="Borneman A.R."/>
        </authorList>
    </citation>
    <scope>NUCLEOTIDE SEQUENCE [LARGE SCALE GENOMIC DNA]</scope>
    <source>
        <strain evidence="4">cv. Chardonnay</strain>
        <tissue evidence="3">Leaf</tissue>
    </source>
</reference>
<dbReference type="PROSITE" id="PS51792">
    <property type="entry name" value="YIPPEE"/>
    <property type="match status" value="1"/>
</dbReference>
<dbReference type="EMBL" id="QGNW01000201">
    <property type="protein sequence ID" value="RVW85757.1"/>
    <property type="molecule type" value="Genomic_DNA"/>
</dbReference>
<evidence type="ECO:0000313" key="3">
    <source>
        <dbReference type="EMBL" id="RVW85757.1"/>
    </source>
</evidence>
<dbReference type="Proteomes" id="UP000288805">
    <property type="component" value="Unassembled WGS sequence"/>
</dbReference>
<feature type="domain" description="Yippee" evidence="2">
    <location>
        <begin position="34"/>
        <end position="142"/>
    </location>
</feature>
<organism evidence="3 4">
    <name type="scientific">Vitis vinifera</name>
    <name type="common">Grape</name>
    <dbReference type="NCBI Taxonomy" id="29760"/>
    <lineage>
        <taxon>Eukaryota</taxon>
        <taxon>Viridiplantae</taxon>
        <taxon>Streptophyta</taxon>
        <taxon>Embryophyta</taxon>
        <taxon>Tracheophyta</taxon>
        <taxon>Spermatophyta</taxon>
        <taxon>Magnoliopsida</taxon>
        <taxon>eudicotyledons</taxon>
        <taxon>Gunneridae</taxon>
        <taxon>Pentapetalae</taxon>
        <taxon>rosids</taxon>
        <taxon>Vitales</taxon>
        <taxon>Vitaceae</taxon>
        <taxon>Viteae</taxon>
        <taxon>Vitis</taxon>
    </lineage>
</organism>
<proteinExistence type="predicted"/>
<sequence length="157" mass="17482">MPKRRHSSEPQASPLEGKSGPRVVKIRKTGNAAPLLCCCSCKTGVAWFDHHIPYDLDKQDSSNRLEILFTGAFNLYTGEAEIRSSRRLEAASEVAVVDLANIYCAGCKNQPLGWLIIGAQAHHPVIRAGQYILQLSNLLLWKEKEYTKAKNMAFNMP</sequence>
<accession>A0A438HMV1</accession>
<name>A0A438HMV1_VITVI</name>
<gene>
    <name evidence="3" type="ORF">CK203_033385</name>
</gene>